<comment type="caution">
    <text evidence="2">The sequence shown here is derived from an EMBL/GenBank/DDBJ whole genome shotgun (WGS) entry which is preliminary data.</text>
</comment>
<accession>A0ABQ8FT97</accession>
<evidence type="ECO:0000313" key="2">
    <source>
        <dbReference type="EMBL" id="KAH7025407.1"/>
    </source>
</evidence>
<evidence type="ECO:0000313" key="3">
    <source>
        <dbReference type="Proteomes" id="UP000774617"/>
    </source>
</evidence>
<proteinExistence type="predicted"/>
<gene>
    <name evidence="2" type="ORF">B0J12DRAFT_385435</name>
</gene>
<feature type="chain" id="PRO_5047129120" evidence="1">
    <location>
        <begin position="22"/>
        <end position="95"/>
    </location>
</feature>
<name>A0ABQ8FT97_9PEZI</name>
<evidence type="ECO:0000256" key="1">
    <source>
        <dbReference type="SAM" id="SignalP"/>
    </source>
</evidence>
<sequence length="95" mass="10315">MKFQTLIFSTLTVLLPALVQADSHGLCGCQVKSNGDLTTTQTSICCNEWGGTLTNVPKSGIIKYPGFYCQHDWIDGDAFYDCCRNNGAGDSACPW</sequence>
<protein>
    <submittedName>
        <fullName evidence="2">Uncharacterized protein</fullName>
    </submittedName>
</protein>
<keyword evidence="3" id="KW-1185">Reference proteome</keyword>
<feature type="signal peptide" evidence="1">
    <location>
        <begin position="1"/>
        <end position="21"/>
    </location>
</feature>
<reference evidence="2 3" key="1">
    <citation type="journal article" date="2021" name="Nat. Commun.">
        <title>Genetic determinants of endophytism in the Arabidopsis root mycobiome.</title>
        <authorList>
            <person name="Mesny F."/>
            <person name="Miyauchi S."/>
            <person name="Thiergart T."/>
            <person name="Pickel B."/>
            <person name="Atanasova L."/>
            <person name="Karlsson M."/>
            <person name="Huettel B."/>
            <person name="Barry K.W."/>
            <person name="Haridas S."/>
            <person name="Chen C."/>
            <person name="Bauer D."/>
            <person name="Andreopoulos W."/>
            <person name="Pangilinan J."/>
            <person name="LaButti K."/>
            <person name="Riley R."/>
            <person name="Lipzen A."/>
            <person name="Clum A."/>
            <person name="Drula E."/>
            <person name="Henrissat B."/>
            <person name="Kohler A."/>
            <person name="Grigoriev I.V."/>
            <person name="Martin F.M."/>
            <person name="Hacquard S."/>
        </authorList>
    </citation>
    <scope>NUCLEOTIDE SEQUENCE [LARGE SCALE GENOMIC DNA]</scope>
    <source>
        <strain evidence="2 3">MPI-SDFR-AT-0080</strain>
    </source>
</reference>
<dbReference type="EMBL" id="JAGTJR010000060">
    <property type="protein sequence ID" value="KAH7025407.1"/>
    <property type="molecule type" value="Genomic_DNA"/>
</dbReference>
<organism evidence="2 3">
    <name type="scientific">Macrophomina phaseolina</name>
    <dbReference type="NCBI Taxonomy" id="35725"/>
    <lineage>
        <taxon>Eukaryota</taxon>
        <taxon>Fungi</taxon>
        <taxon>Dikarya</taxon>
        <taxon>Ascomycota</taxon>
        <taxon>Pezizomycotina</taxon>
        <taxon>Dothideomycetes</taxon>
        <taxon>Dothideomycetes incertae sedis</taxon>
        <taxon>Botryosphaeriales</taxon>
        <taxon>Botryosphaeriaceae</taxon>
        <taxon>Macrophomina</taxon>
    </lineage>
</organism>
<dbReference type="Proteomes" id="UP000774617">
    <property type="component" value="Unassembled WGS sequence"/>
</dbReference>
<keyword evidence="1" id="KW-0732">Signal</keyword>